<evidence type="ECO:0000256" key="3">
    <source>
        <dbReference type="ARBA" id="ARBA00048782"/>
    </source>
</evidence>
<comment type="caution">
    <text evidence="7">The sequence shown here is derived from an EMBL/GenBank/DDBJ whole genome shotgun (WGS) entry which is preliminary data.</text>
</comment>
<evidence type="ECO:0000256" key="5">
    <source>
        <dbReference type="SAM" id="SignalP"/>
    </source>
</evidence>
<dbReference type="Proteomes" id="UP001595704">
    <property type="component" value="Unassembled WGS sequence"/>
</dbReference>
<comment type="similarity">
    <text evidence="4">Belongs to the MsrA Met sulfoxide reductase family.</text>
</comment>
<evidence type="ECO:0000256" key="1">
    <source>
        <dbReference type="ARBA" id="ARBA00023002"/>
    </source>
</evidence>
<evidence type="ECO:0000313" key="7">
    <source>
        <dbReference type="EMBL" id="MFC3635836.1"/>
    </source>
</evidence>
<keyword evidence="5" id="KW-0732">Signal</keyword>
<keyword evidence="8" id="KW-1185">Reference proteome</keyword>
<feature type="domain" description="Peptide methionine sulphoxide reductase MsrA" evidence="6">
    <location>
        <begin position="50"/>
        <end position="202"/>
    </location>
</feature>
<dbReference type="Gene3D" id="3.30.1060.10">
    <property type="entry name" value="Peptide methionine sulphoxide reductase MsrA"/>
    <property type="match status" value="1"/>
</dbReference>
<reference evidence="8" key="1">
    <citation type="journal article" date="2019" name="Int. J. Syst. Evol. Microbiol.">
        <title>The Global Catalogue of Microorganisms (GCM) 10K type strain sequencing project: providing services to taxonomists for standard genome sequencing and annotation.</title>
        <authorList>
            <consortium name="The Broad Institute Genomics Platform"/>
            <consortium name="The Broad Institute Genome Sequencing Center for Infectious Disease"/>
            <person name="Wu L."/>
            <person name="Ma J."/>
        </authorList>
    </citation>
    <scope>NUCLEOTIDE SEQUENCE [LARGE SCALE GENOMIC DNA]</scope>
    <source>
        <strain evidence="8">KCTC 42282</strain>
    </source>
</reference>
<comment type="function">
    <text evidence="4">Has an important function as a repair enzyme for proteins that have been inactivated by oxidation. Catalyzes the reversible oxidation-reduction of methionine sulfoxide in proteins to methionine.</text>
</comment>
<keyword evidence="1 4" id="KW-0560">Oxidoreductase</keyword>
<sequence length="234" mass="25175">MKQAVGCGFLTGVAALLAIAAIAPAEAREGVAIPPPKLDEPAPASDRMETAVFAGGCFWGVQGVFQHVRGVANAVSGYAGGAAVTANYEAVGNGDTGHAEAVRITYDPRQISYGRLMQIYFSAAHDPTQKNRQGPDVGSQYRSTVFAQNADQARLAKAYVAQLDGARVYGAPLATTIEGDKQFYPAEKYHQDYMTLNPRAPYIAYYDLPKLDHLKRLFPDLYREKPMLTSQAGG</sequence>
<evidence type="ECO:0000256" key="4">
    <source>
        <dbReference type="HAMAP-Rule" id="MF_01401"/>
    </source>
</evidence>
<name>A0ABV7UB58_9HYPH</name>
<dbReference type="NCBIfam" id="TIGR00401">
    <property type="entry name" value="msrA"/>
    <property type="match status" value="1"/>
</dbReference>
<dbReference type="HAMAP" id="MF_01401">
    <property type="entry name" value="MsrA"/>
    <property type="match status" value="1"/>
</dbReference>
<dbReference type="EC" id="1.8.4.11" evidence="4"/>
<dbReference type="GO" id="GO:0008113">
    <property type="term" value="F:peptide-methionine (S)-S-oxide reductase activity"/>
    <property type="evidence" value="ECO:0007669"/>
    <property type="project" value="UniProtKB-EC"/>
</dbReference>
<comment type="catalytic activity">
    <reaction evidence="2 4">
        <text>L-methionyl-[protein] + [thioredoxin]-disulfide + H2O = L-methionyl-(S)-S-oxide-[protein] + [thioredoxin]-dithiol</text>
        <dbReference type="Rhea" id="RHEA:14217"/>
        <dbReference type="Rhea" id="RHEA-COMP:10698"/>
        <dbReference type="Rhea" id="RHEA-COMP:10700"/>
        <dbReference type="Rhea" id="RHEA-COMP:12313"/>
        <dbReference type="Rhea" id="RHEA-COMP:12315"/>
        <dbReference type="ChEBI" id="CHEBI:15377"/>
        <dbReference type="ChEBI" id="CHEBI:16044"/>
        <dbReference type="ChEBI" id="CHEBI:29950"/>
        <dbReference type="ChEBI" id="CHEBI:44120"/>
        <dbReference type="ChEBI" id="CHEBI:50058"/>
        <dbReference type="EC" id="1.8.4.11"/>
    </reaction>
</comment>
<gene>
    <name evidence="4 7" type="primary">msrA</name>
    <name evidence="7" type="ORF">ACFONL_00285</name>
</gene>
<evidence type="ECO:0000313" key="8">
    <source>
        <dbReference type="Proteomes" id="UP001595704"/>
    </source>
</evidence>
<feature type="signal peptide" evidence="5">
    <location>
        <begin position="1"/>
        <end position="27"/>
    </location>
</feature>
<organism evidence="7 8">
    <name type="scientific">Camelimonas fluminis</name>
    <dbReference type="NCBI Taxonomy" id="1576911"/>
    <lineage>
        <taxon>Bacteria</taxon>
        <taxon>Pseudomonadati</taxon>
        <taxon>Pseudomonadota</taxon>
        <taxon>Alphaproteobacteria</taxon>
        <taxon>Hyphomicrobiales</taxon>
        <taxon>Chelatococcaceae</taxon>
        <taxon>Camelimonas</taxon>
    </lineage>
</organism>
<feature type="chain" id="PRO_5046241272" description="Peptide methionine sulfoxide reductase MsrA" evidence="5">
    <location>
        <begin position="28"/>
        <end position="234"/>
    </location>
</feature>
<dbReference type="PANTHER" id="PTHR43774">
    <property type="entry name" value="PEPTIDE METHIONINE SULFOXIDE REDUCTASE"/>
    <property type="match status" value="1"/>
</dbReference>
<evidence type="ECO:0000256" key="2">
    <source>
        <dbReference type="ARBA" id="ARBA00047806"/>
    </source>
</evidence>
<accession>A0ABV7UB58</accession>
<dbReference type="PANTHER" id="PTHR43774:SF1">
    <property type="entry name" value="PEPTIDE METHIONINE SULFOXIDE REDUCTASE MSRA 2"/>
    <property type="match status" value="1"/>
</dbReference>
<dbReference type="Pfam" id="PF01625">
    <property type="entry name" value="PMSR"/>
    <property type="match status" value="1"/>
</dbReference>
<proteinExistence type="inferred from homology"/>
<dbReference type="EMBL" id="JBHRYC010000006">
    <property type="protein sequence ID" value="MFC3635836.1"/>
    <property type="molecule type" value="Genomic_DNA"/>
</dbReference>
<dbReference type="SUPFAM" id="SSF55068">
    <property type="entry name" value="Peptide methionine sulfoxide reductase"/>
    <property type="match status" value="1"/>
</dbReference>
<evidence type="ECO:0000259" key="6">
    <source>
        <dbReference type="Pfam" id="PF01625"/>
    </source>
</evidence>
<feature type="active site" evidence="4">
    <location>
        <position position="57"/>
    </location>
</feature>
<protein>
    <recommendedName>
        <fullName evidence="4">Peptide methionine sulfoxide reductase MsrA</fullName>
        <shortName evidence="4">Protein-methionine-S-oxide reductase</shortName>
        <ecNumber evidence="4">1.8.4.11</ecNumber>
    </recommendedName>
    <alternativeName>
        <fullName evidence="4">Peptide-methionine (S)-S-oxide reductase</fullName>
        <shortName evidence="4">Peptide Met(O) reductase</shortName>
    </alternativeName>
</protein>
<dbReference type="RefSeq" id="WP_191319674.1">
    <property type="nucleotide sequence ID" value="NZ_BNCG01000010.1"/>
</dbReference>
<dbReference type="InterPro" id="IPR036509">
    <property type="entry name" value="Met_Sox_Rdtase_MsrA_sf"/>
</dbReference>
<dbReference type="InterPro" id="IPR002569">
    <property type="entry name" value="Met_Sox_Rdtase_MsrA_dom"/>
</dbReference>
<comment type="catalytic activity">
    <reaction evidence="3 4">
        <text>[thioredoxin]-disulfide + L-methionine + H2O = L-methionine (S)-S-oxide + [thioredoxin]-dithiol</text>
        <dbReference type="Rhea" id="RHEA:19993"/>
        <dbReference type="Rhea" id="RHEA-COMP:10698"/>
        <dbReference type="Rhea" id="RHEA-COMP:10700"/>
        <dbReference type="ChEBI" id="CHEBI:15377"/>
        <dbReference type="ChEBI" id="CHEBI:29950"/>
        <dbReference type="ChEBI" id="CHEBI:50058"/>
        <dbReference type="ChEBI" id="CHEBI:57844"/>
        <dbReference type="ChEBI" id="CHEBI:58772"/>
        <dbReference type="EC" id="1.8.4.11"/>
    </reaction>
</comment>